<dbReference type="GO" id="GO:0015074">
    <property type="term" value="P:DNA integration"/>
    <property type="evidence" value="ECO:0007669"/>
    <property type="project" value="InterPro"/>
</dbReference>
<dbReference type="Pfam" id="PF13683">
    <property type="entry name" value="rve_3"/>
    <property type="match status" value="1"/>
</dbReference>
<keyword evidence="2" id="KW-0614">Plasmid</keyword>
<dbReference type="PANTHER" id="PTHR37984">
    <property type="entry name" value="PROTEIN CBG26694"/>
    <property type="match status" value="1"/>
</dbReference>
<dbReference type="InterPro" id="IPR050951">
    <property type="entry name" value="Retrovirus_Pol_polyprotein"/>
</dbReference>
<reference evidence="2" key="1">
    <citation type="journal article" date="2010" name="BMC Genomics">
        <title>Genomes of three tomato pathogens within the Ralstonia solanacearum species complex reveal significant evolutionary divergence.</title>
        <authorList>
            <person name="Remenant B."/>
            <person name="Coupat-Goutaland B."/>
            <person name="Guidot A."/>
            <person name="Cellier G."/>
            <person name="Wicker E."/>
            <person name="Allen C."/>
            <person name="Fegan M."/>
            <person name="Pruvost O."/>
            <person name="Elbaz M."/>
            <person name="Calteau A."/>
            <person name="Salvignol G."/>
            <person name="Mornico D."/>
            <person name="Mangenot S."/>
            <person name="Barbe V."/>
            <person name="Medigue C."/>
            <person name="Prior P."/>
        </authorList>
    </citation>
    <scope>NUCLEOTIDE SEQUENCE [LARGE SCALE GENOMIC DNA]</scope>
    <source>
        <strain evidence="2">CFBP2957</strain>
        <plasmid evidence="2">RCFBPv3_mp</plasmid>
    </source>
</reference>
<dbReference type="InterPro" id="IPR012337">
    <property type="entry name" value="RNaseH-like_sf"/>
</dbReference>
<protein>
    <submittedName>
        <fullName evidence="2">Putative transposase, integrase domain</fullName>
    </submittedName>
</protein>
<sequence>MRRRGLLRWAWHTVRRLLTDNGAAFRSREFAQACQALGIGHKFTRAYRPQTNGKAERFIQSALREWAYVWTYQNSHERAQALASWQHHYNWHRPHTGAPMSRLPASRNNLLTLHI</sequence>
<evidence type="ECO:0000259" key="1">
    <source>
        <dbReference type="PROSITE" id="PS50994"/>
    </source>
</evidence>
<gene>
    <name evidence="2" type="ORF">RCFBP_mp10122</name>
</gene>
<dbReference type="InterPro" id="IPR001584">
    <property type="entry name" value="Integrase_cat-core"/>
</dbReference>
<reference evidence="2" key="2">
    <citation type="submission" date="2010-02" db="EMBL/GenBank/DDBJ databases">
        <authorList>
            <person name="Genoscope - CEA"/>
        </authorList>
    </citation>
    <scope>NUCLEOTIDE SEQUENCE</scope>
    <source>
        <strain evidence="2">CFBP2957</strain>
        <plasmid evidence="2">RCFBPv3_mp</plasmid>
    </source>
</reference>
<geneLocation type="plasmid" evidence="2">
    <name>RCFBPv3_mp</name>
</geneLocation>
<dbReference type="InterPro" id="IPR036397">
    <property type="entry name" value="RNaseH_sf"/>
</dbReference>
<dbReference type="GO" id="GO:0003676">
    <property type="term" value="F:nucleic acid binding"/>
    <property type="evidence" value="ECO:0007669"/>
    <property type="project" value="InterPro"/>
</dbReference>
<feature type="domain" description="Integrase catalytic" evidence="1">
    <location>
        <begin position="1"/>
        <end position="112"/>
    </location>
</feature>
<dbReference type="Gene3D" id="3.30.420.10">
    <property type="entry name" value="Ribonuclease H-like superfamily/Ribonuclease H"/>
    <property type="match status" value="1"/>
</dbReference>
<dbReference type="PROSITE" id="PS50994">
    <property type="entry name" value="INTEGRASE"/>
    <property type="match status" value="1"/>
</dbReference>
<proteinExistence type="predicted"/>
<dbReference type="AlphaFoldDB" id="D8P779"/>
<dbReference type="PANTHER" id="PTHR37984:SF5">
    <property type="entry name" value="PROTEIN NYNRIN-LIKE"/>
    <property type="match status" value="1"/>
</dbReference>
<dbReference type="SUPFAM" id="SSF53098">
    <property type="entry name" value="Ribonuclease H-like"/>
    <property type="match status" value="1"/>
</dbReference>
<evidence type="ECO:0000313" key="2">
    <source>
        <dbReference type="EMBL" id="CBJ52913.1"/>
    </source>
</evidence>
<organism evidence="2">
    <name type="scientific">Ralstonia solanacearum CFBP2957</name>
    <dbReference type="NCBI Taxonomy" id="859656"/>
    <lineage>
        <taxon>Bacteria</taxon>
        <taxon>Pseudomonadati</taxon>
        <taxon>Pseudomonadota</taxon>
        <taxon>Betaproteobacteria</taxon>
        <taxon>Burkholderiales</taxon>
        <taxon>Burkholderiaceae</taxon>
        <taxon>Ralstonia</taxon>
        <taxon>Ralstonia solanacearum species complex</taxon>
    </lineage>
</organism>
<accession>D8P779</accession>
<dbReference type="EMBL" id="FP885907">
    <property type="protein sequence ID" value="CBJ52913.1"/>
    <property type="molecule type" value="Genomic_DNA"/>
</dbReference>
<name>D8P779_RALSL</name>